<feature type="transmembrane region" description="Helical" evidence="7">
    <location>
        <begin position="164"/>
        <end position="183"/>
    </location>
</feature>
<dbReference type="AlphaFoldDB" id="A0A1C3H5Y3"/>
<proteinExistence type="inferred from homology"/>
<evidence type="ECO:0000256" key="4">
    <source>
        <dbReference type="ARBA" id="ARBA00022692"/>
    </source>
</evidence>
<dbReference type="Pfam" id="PF03994">
    <property type="entry name" value="DUF350"/>
    <property type="match status" value="1"/>
</dbReference>
<dbReference type="PANTHER" id="PTHR40043:SF1">
    <property type="entry name" value="UPF0719 INNER MEMBRANE PROTEIN YJFL"/>
    <property type="match status" value="1"/>
</dbReference>
<organism evidence="8 9">
    <name type="scientific">Cardiobacterium hominis</name>
    <dbReference type="NCBI Taxonomy" id="2718"/>
    <lineage>
        <taxon>Bacteria</taxon>
        <taxon>Pseudomonadati</taxon>
        <taxon>Pseudomonadota</taxon>
        <taxon>Gammaproteobacteria</taxon>
        <taxon>Cardiobacteriales</taxon>
        <taxon>Cardiobacteriaceae</taxon>
        <taxon>Cardiobacterium</taxon>
    </lineage>
</organism>
<evidence type="ECO:0000313" key="9">
    <source>
        <dbReference type="Proteomes" id="UP000190837"/>
    </source>
</evidence>
<keyword evidence="4 7" id="KW-0812">Transmembrane</keyword>
<feature type="transmembrane region" description="Helical" evidence="7">
    <location>
        <begin position="130"/>
        <end position="152"/>
    </location>
</feature>
<evidence type="ECO:0000256" key="6">
    <source>
        <dbReference type="ARBA" id="ARBA00023136"/>
    </source>
</evidence>
<feature type="transmembrane region" description="Helical" evidence="7">
    <location>
        <begin position="64"/>
        <end position="85"/>
    </location>
</feature>
<sequence length="186" mass="19723">MIAHSARSRDGPPSPAAVSCLSVMRDCHVAICPHRRAFSAIIPLSFRLKKGASMHISPGEYWLYLQYMALAVAMVFIFAAVYLHCTPPAELRLIREEGNVACALSFGGALVGFCLALAASIRQSVQVPDFVLWGLAAAVVQILVYFVATRFVKDASAALARNNVAVGAFLGAVSVSIGLLNAACLS</sequence>
<dbReference type="PANTHER" id="PTHR40043">
    <property type="entry name" value="UPF0719 INNER MEMBRANE PROTEIN YJFL"/>
    <property type="match status" value="1"/>
</dbReference>
<dbReference type="EMBL" id="FKLO01000067">
    <property type="protein sequence ID" value="SAM68879.1"/>
    <property type="molecule type" value="Genomic_DNA"/>
</dbReference>
<protein>
    <submittedName>
        <fullName evidence="8">Surface protein</fullName>
    </submittedName>
</protein>
<dbReference type="GO" id="GO:0005886">
    <property type="term" value="C:plasma membrane"/>
    <property type="evidence" value="ECO:0007669"/>
    <property type="project" value="UniProtKB-SubCell"/>
</dbReference>
<evidence type="ECO:0000256" key="1">
    <source>
        <dbReference type="ARBA" id="ARBA00004651"/>
    </source>
</evidence>
<keyword evidence="6 7" id="KW-0472">Membrane</keyword>
<reference evidence="9" key="1">
    <citation type="submission" date="2016-04" db="EMBL/GenBank/DDBJ databases">
        <authorList>
            <person name="Tagini F."/>
        </authorList>
    </citation>
    <scope>NUCLEOTIDE SEQUENCE [LARGE SCALE GENOMIC DNA]</scope>
    <source>
        <strain evidence="9">CHUV0807</strain>
    </source>
</reference>
<dbReference type="Proteomes" id="UP000190837">
    <property type="component" value="Unassembled WGS sequence"/>
</dbReference>
<keyword evidence="5 7" id="KW-1133">Transmembrane helix</keyword>
<evidence type="ECO:0000256" key="3">
    <source>
        <dbReference type="ARBA" id="ARBA00022475"/>
    </source>
</evidence>
<comment type="subcellular location">
    <subcellularLocation>
        <location evidence="1">Cell membrane</location>
        <topology evidence="1">Multi-pass membrane protein</topology>
    </subcellularLocation>
</comment>
<accession>A0A1C3H5Y3</accession>
<name>A0A1C3H5Y3_9GAMM</name>
<gene>
    <name evidence="8" type="ORF">CHUV0807_1977</name>
</gene>
<feature type="transmembrane region" description="Helical" evidence="7">
    <location>
        <begin position="97"/>
        <end position="118"/>
    </location>
</feature>
<evidence type="ECO:0000313" key="8">
    <source>
        <dbReference type="EMBL" id="SAM68879.1"/>
    </source>
</evidence>
<dbReference type="InterPro" id="IPR007140">
    <property type="entry name" value="DUF350"/>
</dbReference>
<evidence type="ECO:0000256" key="2">
    <source>
        <dbReference type="ARBA" id="ARBA00005779"/>
    </source>
</evidence>
<evidence type="ECO:0000256" key="7">
    <source>
        <dbReference type="SAM" id="Phobius"/>
    </source>
</evidence>
<evidence type="ECO:0000256" key="5">
    <source>
        <dbReference type="ARBA" id="ARBA00022989"/>
    </source>
</evidence>
<comment type="similarity">
    <text evidence="2">Belongs to the UPF0719 family.</text>
</comment>
<keyword evidence="3" id="KW-1003">Cell membrane</keyword>